<evidence type="ECO:0000313" key="1">
    <source>
        <dbReference type="EMBL" id="MDT0648426.1"/>
    </source>
</evidence>
<reference evidence="1 2" key="1">
    <citation type="submission" date="2023-09" db="EMBL/GenBank/DDBJ databases">
        <authorList>
            <person name="Rey-Velasco X."/>
        </authorList>
    </citation>
    <scope>NUCLEOTIDE SEQUENCE [LARGE SCALE GENOMIC DNA]</scope>
    <source>
        <strain evidence="1 2">F260</strain>
    </source>
</reference>
<proteinExistence type="predicted"/>
<keyword evidence="2" id="KW-1185">Reference proteome</keyword>
<comment type="caution">
    <text evidence="1">The sequence shown here is derived from an EMBL/GenBank/DDBJ whole genome shotgun (WGS) entry which is preliminary data.</text>
</comment>
<gene>
    <name evidence="1" type="ORF">RM545_17170</name>
</gene>
<dbReference type="RefSeq" id="WP_311496516.1">
    <property type="nucleotide sequence ID" value="NZ_JAVRHO010000045.1"/>
</dbReference>
<dbReference type="PROSITE" id="PS51257">
    <property type="entry name" value="PROKAR_LIPOPROTEIN"/>
    <property type="match status" value="1"/>
</dbReference>
<evidence type="ECO:0008006" key="3">
    <source>
        <dbReference type="Google" id="ProtNLM"/>
    </source>
</evidence>
<dbReference type="Proteomes" id="UP001245285">
    <property type="component" value="Unassembled WGS sequence"/>
</dbReference>
<name>A0ABU3CPZ1_9FLAO</name>
<organism evidence="1 2">
    <name type="scientific">Autumnicola lenta</name>
    <dbReference type="NCBI Taxonomy" id="3075593"/>
    <lineage>
        <taxon>Bacteria</taxon>
        <taxon>Pseudomonadati</taxon>
        <taxon>Bacteroidota</taxon>
        <taxon>Flavobacteriia</taxon>
        <taxon>Flavobacteriales</taxon>
        <taxon>Flavobacteriaceae</taxon>
        <taxon>Autumnicola</taxon>
    </lineage>
</organism>
<evidence type="ECO:0000313" key="2">
    <source>
        <dbReference type="Proteomes" id="UP001245285"/>
    </source>
</evidence>
<sequence length="84" mass="9487">MKMNNLKKWVFILGASIVLTSCGNSIESDAKELAELTCKAEKDFTDLDNSQKLAELADELEGKYSGEDEEKFEKAFFEAKRNCK</sequence>
<dbReference type="EMBL" id="JAVRHO010000045">
    <property type="protein sequence ID" value="MDT0648426.1"/>
    <property type="molecule type" value="Genomic_DNA"/>
</dbReference>
<protein>
    <recommendedName>
        <fullName evidence="3">Lipoprotein</fullName>
    </recommendedName>
</protein>
<accession>A0ABU3CPZ1</accession>